<evidence type="ECO:0000313" key="1">
    <source>
        <dbReference type="EMBL" id="HFK24398.1"/>
    </source>
</evidence>
<accession>A0A7C3N6N7</accession>
<dbReference type="AlphaFoldDB" id="A0A7C3N6N7"/>
<dbReference type="EMBL" id="DSTT01000006">
    <property type="protein sequence ID" value="HFK24398.1"/>
    <property type="molecule type" value="Genomic_DNA"/>
</dbReference>
<protein>
    <submittedName>
        <fullName evidence="1">Uncharacterized protein</fullName>
    </submittedName>
</protein>
<reference evidence="1" key="1">
    <citation type="journal article" date="2020" name="mSystems">
        <title>Genome- and Community-Level Interaction Insights into Carbon Utilization and Element Cycling Functions of Hydrothermarchaeota in Hydrothermal Sediment.</title>
        <authorList>
            <person name="Zhou Z."/>
            <person name="Liu Y."/>
            <person name="Xu W."/>
            <person name="Pan J."/>
            <person name="Luo Z.H."/>
            <person name="Li M."/>
        </authorList>
    </citation>
    <scope>NUCLEOTIDE SEQUENCE [LARGE SCALE GENOMIC DNA]</scope>
    <source>
        <strain evidence="1">SpSt-464</strain>
    </source>
</reference>
<organism evidence="1">
    <name type="scientific">candidate division WOR-3 bacterium</name>
    <dbReference type="NCBI Taxonomy" id="2052148"/>
    <lineage>
        <taxon>Bacteria</taxon>
        <taxon>Bacteria division WOR-3</taxon>
    </lineage>
</organism>
<comment type="caution">
    <text evidence="1">The sequence shown here is derived from an EMBL/GenBank/DDBJ whole genome shotgun (WGS) entry which is preliminary data.</text>
</comment>
<gene>
    <name evidence="1" type="ORF">ENS15_07125</name>
</gene>
<proteinExistence type="predicted"/>
<name>A0A7C3N6N7_UNCW3</name>
<sequence>MNFSKKIFYIVSFLFTLNIFSEDIFVSDYNYKTIEAGERVYINGLYGVESYSIDFNKKLFSDGGVLKFEGDRLLVGSLREDLIPGTVDTIIFSTEKGMEYLELKISPSEFDLRIDNVKDSVNGKIVFYHNNNFIKNGIDSLFILYEADNDFESKRIFSIIDDSLTENNIFKFSLKKPEDEKDYSLSFVKFTGSLSDTFYYLEGFTTKEQPSNPFYPFIIDSRSKVITDNIANLYSDFNFDFIKTFYNYTLLPESIVKQNSKFLVYLNVDGGKFLKETEFLSQLKNISKNIPVFIFSRNIVQFLNLSENRSSKDFLEMMFNVEFRDDKVGVDDYFLLDPLDEEDYEVFYDKGLKNYTSSYISDSISFFLYLPKNLNIDILNQIVENAKNLKKRDIFGRLSSIVAFDNSDKGQITVSFFDFYGKFIGDVYLDINYLNFVFVDISSLFKENFSWKNGFFIYKIYSGEEEKRRGIFFVF</sequence>